<dbReference type="CDD" id="cd08368">
    <property type="entry name" value="LIM"/>
    <property type="match status" value="1"/>
</dbReference>
<comment type="subcellular location">
    <subcellularLocation>
        <location evidence="1">Cytoplasm</location>
    </subcellularLocation>
</comment>
<keyword evidence="2" id="KW-0963">Cytoplasm</keyword>
<proteinExistence type="predicted"/>
<dbReference type="CDD" id="cd09461">
    <property type="entry name" value="LIM3_Enigma_like_1"/>
    <property type="match status" value="1"/>
</dbReference>
<dbReference type="FunFam" id="2.10.110.10:FF:000020">
    <property type="entry name" value="PDZ and LIM domain protein 5"/>
    <property type="match status" value="1"/>
</dbReference>
<feature type="domain" description="LIM zinc-binding" evidence="8">
    <location>
        <begin position="720"/>
        <end position="776"/>
    </location>
</feature>
<dbReference type="InterPro" id="IPR001781">
    <property type="entry name" value="Znf_LIM"/>
</dbReference>
<feature type="compositionally biased region" description="Low complexity" evidence="7">
    <location>
        <begin position="481"/>
        <end position="502"/>
    </location>
</feature>
<evidence type="ECO:0000256" key="2">
    <source>
        <dbReference type="ARBA" id="ARBA00022490"/>
    </source>
</evidence>
<keyword evidence="5 6" id="KW-0440">LIM domain</keyword>
<dbReference type="EMBL" id="VCGU01000001">
    <property type="protein sequence ID" value="TRY80559.1"/>
    <property type="molecule type" value="Genomic_DNA"/>
</dbReference>
<feature type="compositionally biased region" description="Polar residues" evidence="7">
    <location>
        <begin position="324"/>
        <end position="370"/>
    </location>
</feature>
<gene>
    <name evidence="10" type="ORF">TCAL_09452</name>
</gene>
<dbReference type="FunFam" id="2.10.110.10:FF:000069">
    <property type="entry name" value="Uncharacterized protein, isoform Z"/>
    <property type="match status" value="1"/>
</dbReference>
<dbReference type="GO" id="GO:0030018">
    <property type="term" value="C:Z disc"/>
    <property type="evidence" value="ECO:0007669"/>
    <property type="project" value="TreeGrafter"/>
</dbReference>
<dbReference type="CDD" id="cd09455">
    <property type="entry name" value="LIM1_Enigma_like_1"/>
    <property type="match status" value="1"/>
</dbReference>
<dbReference type="Gene3D" id="2.30.42.10">
    <property type="match status" value="1"/>
</dbReference>
<dbReference type="PROSITE" id="PS50023">
    <property type="entry name" value="LIM_DOMAIN_2"/>
    <property type="match status" value="2"/>
</dbReference>
<dbReference type="SMART" id="SM00132">
    <property type="entry name" value="LIM"/>
    <property type="match status" value="3"/>
</dbReference>
<feature type="compositionally biased region" description="Pro residues" evidence="7">
    <location>
        <begin position="428"/>
        <end position="438"/>
    </location>
</feature>
<keyword evidence="3 6" id="KW-0479">Metal-binding</keyword>
<feature type="compositionally biased region" description="Low complexity" evidence="7">
    <location>
        <begin position="559"/>
        <end position="569"/>
    </location>
</feature>
<feature type="compositionally biased region" description="Low complexity" evidence="7">
    <location>
        <begin position="373"/>
        <end position="386"/>
    </location>
</feature>
<dbReference type="SMART" id="SM00228">
    <property type="entry name" value="PDZ"/>
    <property type="match status" value="1"/>
</dbReference>
<dbReference type="Pfam" id="PF00412">
    <property type="entry name" value="LIM"/>
    <property type="match status" value="3"/>
</dbReference>
<dbReference type="GO" id="GO:0003779">
    <property type="term" value="F:actin binding"/>
    <property type="evidence" value="ECO:0007669"/>
    <property type="project" value="TreeGrafter"/>
</dbReference>
<feature type="region of interest" description="Disordered" evidence="7">
    <location>
        <begin position="417"/>
        <end position="537"/>
    </location>
</feature>
<dbReference type="SUPFAM" id="SSF50156">
    <property type="entry name" value="PDZ domain-like"/>
    <property type="match status" value="1"/>
</dbReference>
<evidence type="ECO:0000256" key="6">
    <source>
        <dbReference type="PROSITE-ProRule" id="PRU00125"/>
    </source>
</evidence>
<dbReference type="GO" id="GO:0031941">
    <property type="term" value="C:filamentous actin"/>
    <property type="evidence" value="ECO:0007669"/>
    <property type="project" value="TreeGrafter"/>
</dbReference>
<evidence type="ECO:0000256" key="3">
    <source>
        <dbReference type="ARBA" id="ARBA00022723"/>
    </source>
</evidence>
<keyword evidence="11" id="KW-1185">Reference proteome</keyword>
<dbReference type="PANTHER" id="PTHR24214">
    <property type="entry name" value="PDZ AND LIM DOMAIN PROTEIN ZASP"/>
    <property type="match status" value="1"/>
</dbReference>
<dbReference type="PROSITE" id="PS00478">
    <property type="entry name" value="LIM_DOMAIN_1"/>
    <property type="match status" value="1"/>
</dbReference>
<dbReference type="GO" id="GO:0061061">
    <property type="term" value="P:muscle structure development"/>
    <property type="evidence" value="ECO:0007669"/>
    <property type="project" value="TreeGrafter"/>
</dbReference>
<dbReference type="GO" id="GO:0046872">
    <property type="term" value="F:metal ion binding"/>
    <property type="evidence" value="ECO:0007669"/>
    <property type="project" value="UniProtKB-KW"/>
</dbReference>
<evidence type="ECO:0000259" key="8">
    <source>
        <dbReference type="PROSITE" id="PS50023"/>
    </source>
</evidence>
<evidence type="ECO:0000256" key="5">
    <source>
        <dbReference type="ARBA" id="ARBA00023038"/>
    </source>
</evidence>
<keyword evidence="4 6" id="KW-0862">Zinc</keyword>
<protein>
    <recommendedName>
        <fullName evidence="12">PDZ and LIM domain protein Zasp</fullName>
    </recommendedName>
</protein>
<evidence type="ECO:0000313" key="11">
    <source>
        <dbReference type="Proteomes" id="UP000318571"/>
    </source>
</evidence>
<feature type="domain" description="PDZ" evidence="9">
    <location>
        <begin position="6"/>
        <end position="88"/>
    </location>
</feature>
<dbReference type="GO" id="GO:0001725">
    <property type="term" value="C:stress fiber"/>
    <property type="evidence" value="ECO:0007669"/>
    <property type="project" value="TreeGrafter"/>
</dbReference>
<dbReference type="PROSITE" id="PS50106">
    <property type="entry name" value="PDZ"/>
    <property type="match status" value="1"/>
</dbReference>
<accession>A0A553PSA4</accession>
<comment type="caution">
    <text evidence="10">The sequence shown here is derived from an EMBL/GenBank/DDBJ whole genome shotgun (WGS) entry which is preliminary data.</text>
</comment>
<evidence type="ECO:0000256" key="1">
    <source>
        <dbReference type="ARBA" id="ARBA00004496"/>
    </source>
</evidence>
<feature type="region of interest" description="Disordered" evidence="7">
    <location>
        <begin position="222"/>
        <end position="253"/>
    </location>
</feature>
<feature type="domain" description="LIM zinc-binding" evidence="8">
    <location>
        <begin position="660"/>
        <end position="719"/>
    </location>
</feature>
<evidence type="ECO:0000256" key="7">
    <source>
        <dbReference type="SAM" id="MobiDB-lite"/>
    </source>
</evidence>
<dbReference type="Pfam" id="PF00595">
    <property type="entry name" value="PDZ"/>
    <property type="match status" value="1"/>
</dbReference>
<dbReference type="FunFam" id="2.30.42.10:FF:000055">
    <property type="entry name" value="PDZ and LIM domain protein 3"/>
    <property type="match status" value="1"/>
</dbReference>
<dbReference type="PANTHER" id="PTHR24214:SF38">
    <property type="entry name" value="PDZ AND LIM DOMAIN PROTEIN ZASP-RELATED"/>
    <property type="match status" value="1"/>
</dbReference>
<dbReference type="STRING" id="6832.A0A553PSA4"/>
<sequence length="776" mass="84044">MVQTVKLGLARNDRQPWGFRLHGGAEYGSPLVIQKVNDKSISEHAGLKAGDVVIAVNGNDVTHCRHKEAQDMILRCGNNFTLSVQRGGLFQEAIKTQLAASHHSTRVPSPQPPLMSQTDHGQAPMPTQSGGAGGGFTTVPHAQPKMASYNSPHKLYSEETMKEMANSNPDNLSQGMKSMGFNKKAEKSLQDVTANSQVLRALQEEEAGHGPSFGVAGMSELQEDRQRHPNEAPASVFRSGGMNRAPHEQPRAPWQRPLQSPAPTQAFHQQQPASAWNTSLNANKAGAASNAEDFTKQFMTDLHQPSQTEPERAFESPIPRPSSGMRSTPTVSFRTQSPLRTQSPAQHQIKTQSPMRQQSPAQQLRTQSPAFKQIHQQQQQHQDQVDNQAQGENWNNTLNDNKAGMASNAQDFTKQFMSDMFGGGMGGPPAPAPQPVAPTPAGQVQWPPTNQQPRENTPSHPPFEAPSTSILKNGSGHNLAMSSSSSSMHQSSQSTSVQEQQSAPSMPGVKFQTSQPQPQGPGSLPRMPGMPLKSLTGKVSNPQATLAANLPKMSIPAAQAPVPAPASSEPAPPVGPGQSLVAPRRGRGELRQPTAGRVPLCGSCGQQIRGPFITALGKTWCPNHFSCAQASCGKSLQDCGFVEEQGHLVCEACYGQYYAPECEKCRKKILGNTLKAMNKTFCPECFVCAYCGKIFANSPFYLEDGLPYCEYDWNELFTTKCVSCGFPIEAGDRWVEALNNNYHSQCFNCTLCKKNLEGVGFFVKSGRAFCKSHARG</sequence>
<dbReference type="Gene3D" id="2.10.110.10">
    <property type="entry name" value="Cysteine Rich Protein"/>
    <property type="match status" value="3"/>
</dbReference>
<dbReference type="SUPFAM" id="SSF57716">
    <property type="entry name" value="Glucocorticoid receptor-like (DNA-binding domain)"/>
    <property type="match status" value="3"/>
</dbReference>
<feature type="compositionally biased region" description="Polar residues" evidence="7">
    <location>
        <begin position="446"/>
        <end position="458"/>
    </location>
</feature>
<dbReference type="GO" id="GO:0030036">
    <property type="term" value="P:actin cytoskeleton organization"/>
    <property type="evidence" value="ECO:0007669"/>
    <property type="project" value="TreeGrafter"/>
</dbReference>
<feature type="region of interest" description="Disordered" evidence="7">
    <location>
        <begin position="559"/>
        <end position="584"/>
    </location>
</feature>
<dbReference type="AlphaFoldDB" id="A0A553PSA4"/>
<dbReference type="FunFam" id="2.10.110.10:FF:000060">
    <property type="entry name" value="Uncharacterized protein, isoform Z"/>
    <property type="match status" value="1"/>
</dbReference>
<dbReference type="InterPro" id="IPR050604">
    <property type="entry name" value="PDZ-LIM_domain"/>
</dbReference>
<evidence type="ECO:0000259" key="9">
    <source>
        <dbReference type="PROSITE" id="PS50106"/>
    </source>
</evidence>
<feature type="compositionally biased region" description="Polar residues" evidence="7">
    <location>
        <begin position="466"/>
        <end position="476"/>
    </location>
</feature>
<dbReference type="GO" id="GO:0005912">
    <property type="term" value="C:adherens junction"/>
    <property type="evidence" value="ECO:0007669"/>
    <property type="project" value="TreeGrafter"/>
</dbReference>
<evidence type="ECO:0000313" key="10">
    <source>
        <dbReference type="EMBL" id="TRY80559.1"/>
    </source>
</evidence>
<reference evidence="10 11" key="1">
    <citation type="journal article" date="2018" name="Nat. Ecol. Evol.">
        <title>Genomic signatures of mitonuclear coevolution across populations of Tigriopus californicus.</title>
        <authorList>
            <person name="Barreto F.S."/>
            <person name="Watson E.T."/>
            <person name="Lima T.G."/>
            <person name="Willett C.S."/>
            <person name="Edmands S."/>
            <person name="Li W."/>
            <person name="Burton R.S."/>
        </authorList>
    </citation>
    <scope>NUCLEOTIDE SEQUENCE [LARGE SCALE GENOMIC DNA]</scope>
    <source>
        <strain evidence="10 11">San Diego</strain>
    </source>
</reference>
<dbReference type="GO" id="GO:0051371">
    <property type="term" value="F:muscle alpha-actinin binding"/>
    <property type="evidence" value="ECO:0007669"/>
    <property type="project" value="TreeGrafter"/>
</dbReference>
<evidence type="ECO:0000256" key="4">
    <source>
        <dbReference type="ARBA" id="ARBA00022833"/>
    </source>
</evidence>
<dbReference type="InterPro" id="IPR001478">
    <property type="entry name" value="PDZ"/>
</dbReference>
<feature type="region of interest" description="Disordered" evidence="7">
    <location>
        <begin position="100"/>
        <end position="129"/>
    </location>
</feature>
<organism evidence="10 11">
    <name type="scientific">Tigriopus californicus</name>
    <name type="common">Marine copepod</name>
    <dbReference type="NCBI Taxonomy" id="6832"/>
    <lineage>
        <taxon>Eukaryota</taxon>
        <taxon>Metazoa</taxon>
        <taxon>Ecdysozoa</taxon>
        <taxon>Arthropoda</taxon>
        <taxon>Crustacea</taxon>
        <taxon>Multicrustacea</taxon>
        <taxon>Hexanauplia</taxon>
        <taxon>Copepoda</taxon>
        <taxon>Harpacticoida</taxon>
        <taxon>Harpacticidae</taxon>
        <taxon>Tigriopus</taxon>
    </lineage>
</organism>
<dbReference type="InterPro" id="IPR036034">
    <property type="entry name" value="PDZ_sf"/>
</dbReference>
<feature type="compositionally biased region" description="Polar residues" evidence="7">
    <location>
        <begin position="114"/>
        <end position="129"/>
    </location>
</feature>
<dbReference type="CDD" id="cd23068">
    <property type="entry name" value="PDZ_ZASP52-like"/>
    <property type="match status" value="1"/>
</dbReference>
<feature type="compositionally biased region" description="Low complexity" evidence="7">
    <location>
        <begin position="514"/>
        <end position="523"/>
    </location>
</feature>
<name>A0A553PSA4_TIGCA</name>
<feature type="region of interest" description="Disordered" evidence="7">
    <location>
        <begin position="303"/>
        <end position="386"/>
    </location>
</feature>
<dbReference type="Proteomes" id="UP000318571">
    <property type="component" value="Chromosome 12"/>
</dbReference>
<evidence type="ECO:0008006" key="12">
    <source>
        <dbReference type="Google" id="ProtNLM"/>
    </source>
</evidence>